<proteinExistence type="predicted"/>
<evidence type="ECO:0000313" key="1">
    <source>
        <dbReference type="EMBL" id="MCG4749393.1"/>
    </source>
</evidence>
<name>A0AAX1SE33_9FIRM</name>
<dbReference type="AlphaFoldDB" id="A0AAX1SE33"/>
<comment type="caution">
    <text evidence="1">The sequence shown here is derived from an EMBL/GenBank/DDBJ whole genome shotgun (WGS) entry which is preliminary data.</text>
</comment>
<evidence type="ECO:0000313" key="2">
    <source>
        <dbReference type="Proteomes" id="UP001299608"/>
    </source>
</evidence>
<sequence length="65" mass="7723">MGNNKLDIINFSKIFDMFGEEAAKDTLKDVNDGKISEKTLEKYLYDDESKEEYAERLKKEYEDFE</sequence>
<gene>
    <name evidence="1" type="ORF">L0N08_28720</name>
</gene>
<dbReference type="Proteomes" id="UP001299608">
    <property type="component" value="Unassembled WGS sequence"/>
</dbReference>
<organism evidence="1 2">
    <name type="scientific">Enterocloster aldenensis</name>
    <dbReference type="NCBI Taxonomy" id="358742"/>
    <lineage>
        <taxon>Bacteria</taxon>
        <taxon>Bacillati</taxon>
        <taxon>Bacillota</taxon>
        <taxon>Clostridia</taxon>
        <taxon>Lachnospirales</taxon>
        <taxon>Lachnospiraceae</taxon>
        <taxon>Enterocloster</taxon>
    </lineage>
</organism>
<reference evidence="1" key="1">
    <citation type="submission" date="2022-01" db="EMBL/GenBank/DDBJ databases">
        <title>Collection of gut derived symbiotic bacterial strains cultured from healthy donors.</title>
        <authorList>
            <person name="Lin H."/>
            <person name="Kohout C."/>
            <person name="Waligurski E."/>
            <person name="Pamer E.G."/>
        </authorList>
    </citation>
    <scope>NUCLEOTIDE SEQUENCE</scope>
    <source>
        <strain evidence="1">DFI.6.55</strain>
    </source>
</reference>
<protein>
    <submittedName>
        <fullName evidence="1">Uncharacterized protein</fullName>
    </submittedName>
</protein>
<dbReference type="RefSeq" id="WP_117562242.1">
    <property type="nucleotide sequence ID" value="NZ_JAKNGE010000063.1"/>
</dbReference>
<accession>A0AAX1SE33</accession>
<dbReference type="EMBL" id="JAKNGE010000063">
    <property type="protein sequence ID" value="MCG4749393.1"/>
    <property type="molecule type" value="Genomic_DNA"/>
</dbReference>